<evidence type="ECO:0008006" key="3">
    <source>
        <dbReference type="Google" id="ProtNLM"/>
    </source>
</evidence>
<organism evidence="1 2">
    <name type="scientific">Mucilaginibacter dorajii</name>
    <dbReference type="NCBI Taxonomy" id="692994"/>
    <lineage>
        <taxon>Bacteria</taxon>
        <taxon>Pseudomonadati</taxon>
        <taxon>Bacteroidota</taxon>
        <taxon>Sphingobacteriia</taxon>
        <taxon>Sphingobacteriales</taxon>
        <taxon>Sphingobacteriaceae</taxon>
        <taxon>Mucilaginibacter</taxon>
    </lineage>
</organism>
<evidence type="ECO:0000313" key="1">
    <source>
        <dbReference type="EMBL" id="GAA3993327.1"/>
    </source>
</evidence>
<name>A0ABP7R6M4_9SPHI</name>
<dbReference type="InterPro" id="IPR034660">
    <property type="entry name" value="DinB/YfiT-like"/>
</dbReference>
<proteinExistence type="predicted"/>
<evidence type="ECO:0000313" key="2">
    <source>
        <dbReference type="Proteomes" id="UP001500742"/>
    </source>
</evidence>
<gene>
    <name evidence="1" type="ORF">GCM10022210_54000</name>
</gene>
<sequence>MPNMKTVFDKATRHQLITRINTLDENSKAEWGKMNIYQMLKHCTLAEELYLGYSTHKRVFLGRLIGKMALKGMLKDETPMARNAPTSPQFIVAETSGDIEVQKKRWIALTEEYASFDKPEFVHWFFGKMTREQLGRFVYKHTDHHLRQFNA</sequence>
<accession>A0ABP7R6M4</accession>
<dbReference type="Gene3D" id="1.20.120.450">
    <property type="entry name" value="dinb family like domain"/>
    <property type="match status" value="1"/>
</dbReference>
<dbReference type="Pfam" id="PF07606">
    <property type="entry name" value="DUF1569"/>
    <property type="match status" value="1"/>
</dbReference>
<dbReference type="Proteomes" id="UP001500742">
    <property type="component" value="Unassembled WGS sequence"/>
</dbReference>
<protein>
    <recommendedName>
        <fullName evidence="3">DinB-like domain-containing protein</fullName>
    </recommendedName>
</protein>
<dbReference type="EMBL" id="BAAAZC010000051">
    <property type="protein sequence ID" value="GAA3993327.1"/>
    <property type="molecule type" value="Genomic_DNA"/>
</dbReference>
<dbReference type="InterPro" id="IPR011463">
    <property type="entry name" value="DUF1569"/>
</dbReference>
<dbReference type="SUPFAM" id="SSF109854">
    <property type="entry name" value="DinB/YfiT-like putative metalloenzymes"/>
    <property type="match status" value="1"/>
</dbReference>
<reference evidence="2" key="1">
    <citation type="journal article" date="2019" name="Int. J. Syst. Evol. Microbiol.">
        <title>The Global Catalogue of Microorganisms (GCM) 10K type strain sequencing project: providing services to taxonomists for standard genome sequencing and annotation.</title>
        <authorList>
            <consortium name="The Broad Institute Genomics Platform"/>
            <consortium name="The Broad Institute Genome Sequencing Center for Infectious Disease"/>
            <person name="Wu L."/>
            <person name="Ma J."/>
        </authorList>
    </citation>
    <scope>NUCLEOTIDE SEQUENCE [LARGE SCALE GENOMIC DNA]</scope>
    <source>
        <strain evidence="2">JCM 16601</strain>
    </source>
</reference>
<keyword evidence="2" id="KW-1185">Reference proteome</keyword>
<comment type="caution">
    <text evidence="1">The sequence shown here is derived from an EMBL/GenBank/DDBJ whole genome shotgun (WGS) entry which is preliminary data.</text>
</comment>